<feature type="compositionally biased region" description="Polar residues" evidence="1">
    <location>
        <begin position="564"/>
        <end position="576"/>
    </location>
</feature>
<name>A0AAV2T3A8_CALDB</name>
<dbReference type="Pfam" id="PF00179">
    <property type="entry name" value="UQ_con"/>
    <property type="match status" value="1"/>
</dbReference>
<reference evidence="4" key="1">
    <citation type="submission" date="2024-06" db="EMBL/GenBank/DDBJ databases">
        <authorList>
            <person name="Liu X."/>
            <person name="Lenzi L."/>
            <person name="Haldenby T S."/>
            <person name="Uol C."/>
        </authorList>
    </citation>
    <scope>NUCLEOTIDE SEQUENCE</scope>
</reference>
<sequence length="691" mass="73540">MTYNTRNPAVKRLLKEAQELAEPTELFYARPLEDNLFEWHFTIRGPEDTEFAGGIYHGRILLPSEYPMKPPNIVLLTPNGRFETHRKICLSISGYHPESWRPSWSVRTALLAIIGFMPTHGAGAIGSLDQPADERRALARRSQSYVCETCGPIAGHLRPLTAASRSFSEEAVQAASQIAMSSEGGSNKKHCSKEEDKTPANSISTSSVNPTVSSEVEMKSQPSVLASSPVASSVETPKSTDISGTGSASSSHETCIVSSGGDAFGSNNAALTSNFWGSPNPMITPPQVHYWLCYPVYYSFPPNYPLFPGVNTQTSSAKASTSLSTMATNANGERVPLSFTEWLEQIRGKRNTVSNSEPNSLTEPASAPLTRAVVTNSSSCLYQRASASFKVHRNPSADAVVGKANSTCPSISEDAVVRSSVADAPCSVAASAPVLNGNLDEEGKVIRDPSNPHPERPESAATTEQLSEILADGDERAKTGKTQNSATPAKRLDRGEYTVKEGTPSCSTQESKTGVDDTSSIQHPRIAFSKSAVGVVLPPKTEDMPPLDTAETNAIPQKSEVAGVNSSELCGRSRSTPVEAPTPTDVDCSLVKTSSVPEVVTNSRSDAKEDPGLDEATSQLRSLSEKGTEATQPEPIQSPSISRPPSRTSHSASGPLTPSPQYRAATVCAAGVAVALFLVVMRRLALMLHGV</sequence>
<evidence type="ECO:0000313" key="5">
    <source>
        <dbReference type="Proteomes" id="UP001497525"/>
    </source>
</evidence>
<dbReference type="Gene3D" id="3.10.110.10">
    <property type="entry name" value="Ubiquitin Conjugating Enzyme"/>
    <property type="match status" value="1"/>
</dbReference>
<keyword evidence="2" id="KW-0812">Transmembrane</keyword>
<evidence type="ECO:0000259" key="3">
    <source>
        <dbReference type="PROSITE" id="PS50127"/>
    </source>
</evidence>
<feature type="region of interest" description="Disordered" evidence="1">
    <location>
        <begin position="439"/>
        <end position="524"/>
    </location>
</feature>
<feature type="compositionally biased region" description="Polar residues" evidence="1">
    <location>
        <begin position="504"/>
        <end position="522"/>
    </location>
</feature>
<proteinExistence type="predicted"/>
<feature type="transmembrane region" description="Helical" evidence="2">
    <location>
        <begin position="662"/>
        <end position="681"/>
    </location>
</feature>
<keyword evidence="2" id="KW-1133">Transmembrane helix</keyword>
<dbReference type="FunFam" id="3.10.110.10:FF:000086">
    <property type="entry name" value="Ubiquitin-conjugating enzyme E2 J1"/>
    <property type="match status" value="1"/>
</dbReference>
<feature type="compositionally biased region" description="Polar residues" evidence="1">
    <location>
        <begin position="591"/>
        <end position="604"/>
    </location>
</feature>
<gene>
    <name evidence="4" type="ORF">CDAUBV1_LOCUS2913</name>
</gene>
<feature type="region of interest" description="Disordered" evidence="1">
    <location>
        <begin position="537"/>
        <end position="657"/>
    </location>
</feature>
<evidence type="ECO:0000256" key="1">
    <source>
        <dbReference type="SAM" id="MobiDB-lite"/>
    </source>
</evidence>
<keyword evidence="2" id="KW-0472">Membrane</keyword>
<dbReference type="Proteomes" id="UP001497525">
    <property type="component" value="Unassembled WGS sequence"/>
</dbReference>
<dbReference type="CDD" id="cd23799">
    <property type="entry name" value="UBCc_UBE2J"/>
    <property type="match status" value="1"/>
</dbReference>
<feature type="compositionally biased region" description="Polar residues" evidence="1">
    <location>
        <begin position="199"/>
        <end position="214"/>
    </location>
</feature>
<dbReference type="EMBL" id="CAXLJL010000072">
    <property type="protein sequence ID" value="CAL5130751.1"/>
    <property type="molecule type" value="Genomic_DNA"/>
</dbReference>
<dbReference type="PANTHER" id="PTHR24067">
    <property type="entry name" value="UBIQUITIN-CONJUGATING ENZYME E2"/>
    <property type="match status" value="1"/>
</dbReference>
<feature type="compositionally biased region" description="Polar residues" evidence="1">
    <location>
        <begin position="174"/>
        <end position="185"/>
    </location>
</feature>
<dbReference type="PROSITE" id="PS50127">
    <property type="entry name" value="UBC_2"/>
    <property type="match status" value="1"/>
</dbReference>
<feature type="compositionally biased region" description="Polar residues" evidence="1">
    <location>
        <begin position="235"/>
        <end position="254"/>
    </location>
</feature>
<organism evidence="4 5">
    <name type="scientific">Calicophoron daubneyi</name>
    <name type="common">Rumen fluke</name>
    <name type="synonym">Paramphistomum daubneyi</name>
    <dbReference type="NCBI Taxonomy" id="300641"/>
    <lineage>
        <taxon>Eukaryota</taxon>
        <taxon>Metazoa</taxon>
        <taxon>Spiralia</taxon>
        <taxon>Lophotrochozoa</taxon>
        <taxon>Platyhelminthes</taxon>
        <taxon>Trematoda</taxon>
        <taxon>Digenea</taxon>
        <taxon>Plagiorchiida</taxon>
        <taxon>Pronocephalata</taxon>
        <taxon>Paramphistomoidea</taxon>
        <taxon>Paramphistomidae</taxon>
        <taxon>Calicophoron</taxon>
    </lineage>
</organism>
<dbReference type="SUPFAM" id="SSF54495">
    <property type="entry name" value="UBC-like"/>
    <property type="match status" value="1"/>
</dbReference>
<dbReference type="InterPro" id="IPR000608">
    <property type="entry name" value="UBC"/>
</dbReference>
<dbReference type="InterPro" id="IPR050113">
    <property type="entry name" value="Ub_conjugating_enzyme"/>
</dbReference>
<evidence type="ECO:0000256" key="2">
    <source>
        <dbReference type="SAM" id="Phobius"/>
    </source>
</evidence>
<dbReference type="SMART" id="SM00212">
    <property type="entry name" value="UBCc"/>
    <property type="match status" value="1"/>
</dbReference>
<evidence type="ECO:0000313" key="4">
    <source>
        <dbReference type="EMBL" id="CAL5130751.1"/>
    </source>
</evidence>
<dbReference type="AlphaFoldDB" id="A0AAV2T3A8"/>
<feature type="compositionally biased region" description="Basic and acidic residues" evidence="1">
    <location>
        <begin position="490"/>
        <end position="499"/>
    </location>
</feature>
<comment type="caution">
    <text evidence="4">The sequence shown here is derived from an EMBL/GenBank/DDBJ whole genome shotgun (WGS) entry which is preliminary data.</text>
</comment>
<feature type="compositionally biased region" description="Low complexity" evidence="1">
    <location>
        <begin position="631"/>
        <end position="649"/>
    </location>
</feature>
<feature type="domain" description="UBC core" evidence="3">
    <location>
        <begin position="8"/>
        <end position="158"/>
    </location>
</feature>
<dbReference type="InterPro" id="IPR016135">
    <property type="entry name" value="UBQ-conjugating_enzyme/RWD"/>
</dbReference>
<feature type="compositionally biased region" description="Low complexity" evidence="1">
    <location>
        <begin position="220"/>
        <end position="234"/>
    </location>
</feature>
<protein>
    <recommendedName>
        <fullName evidence="3">UBC core domain-containing protein</fullName>
    </recommendedName>
</protein>
<feature type="region of interest" description="Disordered" evidence="1">
    <location>
        <begin position="174"/>
        <end position="254"/>
    </location>
</feature>
<accession>A0AAV2T3A8</accession>